<comment type="caution">
    <text evidence="2">The sequence shown here is derived from an EMBL/GenBank/DDBJ whole genome shotgun (WGS) entry which is preliminary data.</text>
</comment>
<sequence length="69" mass="7757">MQGIVGRQLPSLLVEYRFDRRVQRQGLDTAGVNIQTLRQRRGLLAEPGHRPAGPLQYGPFTRITASRGE</sequence>
<name>A0ABP7TVW2_9ACTN</name>
<proteinExistence type="predicted"/>
<dbReference type="EMBL" id="BAAAZX010000058">
    <property type="protein sequence ID" value="GAA4032054.1"/>
    <property type="molecule type" value="Genomic_DNA"/>
</dbReference>
<keyword evidence="3" id="KW-1185">Reference proteome</keyword>
<evidence type="ECO:0000313" key="3">
    <source>
        <dbReference type="Proteomes" id="UP001500456"/>
    </source>
</evidence>
<protein>
    <submittedName>
        <fullName evidence="2">Uncharacterized protein</fullName>
    </submittedName>
</protein>
<organism evidence="2 3">
    <name type="scientific">Streptomyces plumbiresistens</name>
    <dbReference type="NCBI Taxonomy" id="511811"/>
    <lineage>
        <taxon>Bacteria</taxon>
        <taxon>Bacillati</taxon>
        <taxon>Actinomycetota</taxon>
        <taxon>Actinomycetes</taxon>
        <taxon>Kitasatosporales</taxon>
        <taxon>Streptomycetaceae</taxon>
        <taxon>Streptomyces</taxon>
    </lineage>
</organism>
<reference evidence="3" key="1">
    <citation type="journal article" date="2019" name="Int. J. Syst. Evol. Microbiol.">
        <title>The Global Catalogue of Microorganisms (GCM) 10K type strain sequencing project: providing services to taxonomists for standard genome sequencing and annotation.</title>
        <authorList>
            <consortium name="The Broad Institute Genomics Platform"/>
            <consortium name="The Broad Institute Genome Sequencing Center for Infectious Disease"/>
            <person name="Wu L."/>
            <person name="Ma J."/>
        </authorList>
    </citation>
    <scope>NUCLEOTIDE SEQUENCE [LARGE SCALE GENOMIC DNA]</scope>
    <source>
        <strain evidence="3">JCM 16924</strain>
    </source>
</reference>
<evidence type="ECO:0000256" key="1">
    <source>
        <dbReference type="SAM" id="MobiDB-lite"/>
    </source>
</evidence>
<accession>A0ABP7TVW2</accession>
<gene>
    <name evidence="2" type="ORF">GCM10022232_92470</name>
</gene>
<feature type="region of interest" description="Disordered" evidence="1">
    <location>
        <begin position="45"/>
        <end position="69"/>
    </location>
</feature>
<evidence type="ECO:0000313" key="2">
    <source>
        <dbReference type="EMBL" id="GAA4032054.1"/>
    </source>
</evidence>
<dbReference type="Proteomes" id="UP001500456">
    <property type="component" value="Unassembled WGS sequence"/>
</dbReference>